<organism evidence="2 3">
    <name type="scientific">Aquamicrobium ahrensii</name>
    <dbReference type="NCBI Taxonomy" id="469551"/>
    <lineage>
        <taxon>Bacteria</taxon>
        <taxon>Pseudomonadati</taxon>
        <taxon>Pseudomonadota</taxon>
        <taxon>Alphaproteobacteria</taxon>
        <taxon>Hyphomicrobiales</taxon>
        <taxon>Phyllobacteriaceae</taxon>
        <taxon>Aquamicrobium</taxon>
    </lineage>
</organism>
<dbReference type="EMBL" id="JBEPMN010000006">
    <property type="protein sequence ID" value="MET3661800.1"/>
    <property type="molecule type" value="Genomic_DNA"/>
</dbReference>
<sequence>MNDASQDRAIGRIEGKLDLIIADQDKARQDRKQQYERLEKIERRTEGTDRKVESIDKRLEKVEEPVAEFSRWRERGVGALMLVSFAAASVGGLAVAFGKKVWVALTGT</sequence>
<evidence type="ECO:0000313" key="3">
    <source>
        <dbReference type="Proteomes" id="UP001549143"/>
    </source>
</evidence>
<dbReference type="RefSeq" id="WP_354151667.1">
    <property type="nucleotide sequence ID" value="NZ_JBEPMN010000006.1"/>
</dbReference>
<protein>
    <submittedName>
        <fullName evidence="2">Chromosome segregation ATPase</fullName>
    </submittedName>
</protein>
<reference evidence="2 3" key="1">
    <citation type="submission" date="2024-06" db="EMBL/GenBank/DDBJ databases">
        <title>Genomic Encyclopedia of Type Strains, Phase IV (KMG-IV): sequencing the most valuable type-strain genomes for metagenomic binning, comparative biology and taxonomic classification.</title>
        <authorList>
            <person name="Goeker M."/>
        </authorList>
    </citation>
    <scope>NUCLEOTIDE SEQUENCE [LARGE SCALE GENOMIC DNA]</scope>
    <source>
        <strain evidence="2 3">DSM 19730</strain>
    </source>
</reference>
<keyword evidence="1" id="KW-1133">Transmembrane helix</keyword>
<name>A0ABV2KL43_9HYPH</name>
<proteinExistence type="predicted"/>
<keyword evidence="1" id="KW-0472">Membrane</keyword>
<accession>A0ABV2KL43</accession>
<keyword evidence="1" id="KW-0812">Transmembrane</keyword>
<feature type="transmembrane region" description="Helical" evidence="1">
    <location>
        <begin position="77"/>
        <end position="98"/>
    </location>
</feature>
<gene>
    <name evidence="2" type="ORF">ABID44_002128</name>
</gene>
<dbReference type="Proteomes" id="UP001549143">
    <property type="component" value="Unassembled WGS sequence"/>
</dbReference>
<evidence type="ECO:0000313" key="2">
    <source>
        <dbReference type="EMBL" id="MET3661800.1"/>
    </source>
</evidence>
<comment type="caution">
    <text evidence="2">The sequence shown here is derived from an EMBL/GenBank/DDBJ whole genome shotgun (WGS) entry which is preliminary data.</text>
</comment>
<evidence type="ECO:0000256" key="1">
    <source>
        <dbReference type="SAM" id="Phobius"/>
    </source>
</evidence>
<keyword evidence="3" id="KW-1185">Reference proteome</keyword>